<dbReference type="EMBL" id="LASV01000012">
    <property type="protein sequence ID" value="KKA25790.1"/>
    <property type="molecule type" value="Genomic_DNA"/>
</dbReference>
<protein>
    <submittedName>
        <fullName evidence="1">Uncharacterized protein</fullName>
    </submittedName>
</protein>
<sequence>MESEIHIHILRMGRECVCVRTYRPPIGLKLSSSAQPNPAQPAKLFRSPSQASVIDARRQKNSYPLAHPCLVQARDGSAVDTTCYIGLLRASERRPYSAPNRSSHCKDGDGLFHFDHNSHVHESSQVNTAHVRKYVHSATEPARPSQMSN</sequence>
<gene>
    <name evidence="1" type="ORF">T310_0176</name>
</gene>
<evidence type="ECO:0000313" key="1">
    <source>
        <dbReference type="EMBL" id="KKA25790.1"/>
    </source>
</evidence>
<dbReference type="RefSeq" id="XP_013332402.1">
    <property type="nucleotide sequence ID" value="XM_013476948.1"/>
</dbReference>
<dbReference type="Proteomes" id="UP000053958">
    <property type="component" value="Unassembled WGS sequence"/>
</dbReference>
<evidence type="ECO:0000313" key="2">
    <source>
        <dbReference type="Proteomes" id="UP000053958"/>
    </source>
</evidence>
<reference evidence="1 2" key="1">
    <citation type="submission" date="2015-04" db="EMBL/GenBank/DDBJ databases">
        <authorList>
            <person name="Heijne W.H."/>
            <person name="Fedorova N.D."/>
            <person name="Nierman W.C."/>
            <person name="Vollebregt A.W."/>
            <person name="Zhao Z."/>
            <person name="Wu L."/>
            <person name="Kumar M."/>
            <person name="Stam H."/>
            <person name="van den Berg M.A."/>
            <person name="Pel H.J."/>
        </authorList>
    </citation>
    <scope>NUCLEOTIDE SEQUENCE [LARGE SCALE GENOMIC DNA]</scope>
    <source>
        <strain evidence="1 2">CBS 393.64</strain>
    </source>
</reference>
<comment type="caution">
    <text evidence="1">The sequence shown here is derived from an EMBL/GenBank/DDBJ whole genome shotgun (WGS) entry which is preliminary data.</text>
</comment>
<name>A0A0F4Z643_RASE3</name>
<organism evidence="1 2">
    <name type="scientific">Rasamsonia emersonii (strain ATCC 16479 / CBS 393.64 / IMI 116815)</name>
    <dbReference type="NCBI Taxonomy" id="1408163"/>
    <lineage>
        <taxon>Eukaryota</taxon>
        <taxon>Fungi</taxon>
        <taxon>Dikarya</taxon>
        <taxon>Ascomycota</taxon>
        <taxon>Pezizomycotina</taxon>
        <taxon>Eurotiomycetes</taxon>
        <taxon>Eurotiomycetidae</taxon>
        <taxon>Eurotiales</taxon>
        <taxon>Trichocomaceae</taxon>
        <taxon>Rasamsonia</taxon>
    </lineage>
</organism>
<proteinExistence type="predicted"/>
<dbReference type="AlphaFoldDB" id="A0A0F4Z643"/>
<keyword evidence="2" id="KW-1185">Reference proteome</keyword>
<accession>A0A0F4Z643</accession>
<dbReference type="GeneID" id="25312231"/>